<keyword evidence="1" id="KW-0472">Membrane</keyword>
<dbReference type="InParanoid" id="E9HDF3"/>
<evidence type="ECO:0000259" key="2">
    <source>
        <dbReference type="PROSITE" id="PS50835"/>
    </source>
</evidence>
<keyword evidence="1" id="KW-1133">Transmembrane helix</keyword>
<evidence type="ECO:0000313" key="4">
    <source>
        <dbReference type="Proteomes" id="UP000000305"/>
    </source>
</evidence>
<dbReference type="InterPro" id="IPR013783">
    <property type="entry name" value="Ig-like_fold"/>
</dbReference>
<reference evidence="3 4" key="1">
    <citation type="journal article" date="2011" name="Science">
        <title>The ecoresponsive genome of Daphnia pulex.</title>
        <authorList>
            <person name="Colbourne J.K."/>
            <person name="Pfrender M.E."/>
            <person name="Gilbert D."/>
            <person name="Thomas W.K."/>
            <person name="Tucker A."/>
            <person name="Oakley T.H."/>
            <person name="Tokishita S."/>
            <person name="Aerts A."/>
            <person name="Arnold G.J."/>
            <person name="Basu M.K."/>
            <person name="Bauer D.J."/>
            <person name="Caceres C.E."/>
            <person name="Carmel L."/>
            <person name="Casola C."/>
            <person name="Choi J.H."/>
            <person name="Detter J.C."/>
            <person name="Dong Q."/>
            <person name="Dusheyko S."/>
            <person name="Eads B.D."/>
            <person name="Frohlich T."/>
            <person name="Geiler-Samerotte K.A."/>
            <person name="Gerlach D."/>
            <person name="Hatcher P."/>
            <person name="Jogdeo S."/>
            <person name="Krijgsveld J."/>
            <person name="Kriventseva E.V."/>
            <person name="Kultz D."/>
            <person name="Laforsch C."/>
            <person name="Lindquist E."/>
            <person name="Lopez J."/>
            <person name="Manak J.R."/>
            <person name="Muller J."/>
            <person name="Pangilinan J."/>
            <person name="Patwardhan R.P."/>
            <person name="Pitluck S."/>
            <person name="Pritham E.J."/>
            <person name="Rechtsteiner A."/>
            <person name="Rho M."/>
            <person name="Rogozin I.B."/>
            <person name="Sakarya O."/>
            <person name="Salamov A."/>
            <person name="Schaack S."/>
            <person name="Shapiro H."/>
            <person name="Shiga Y."/>
            <person name="Skalitzky C."/>
            <person name="Smith Z."/>
            <person name="Souvorov A."/>
            <person name="Sung W."/>
            <person name="Tang Z."/>
            <person name="Tsuchiya D."/>
            <person name="Tu H."/>
            <person name="Vos H."/>
            <person name="Wang M."/>
            <person name="Wolf Y.I."/>
            <person name="Yamagata H."/>
            <person name="Yamada T."/>
            <person name="Ye Y."/>
            <person name="Shaw J.R."/>
            <person name="Andrews J."/>
            <person name="Crease T.J."/>
            <person name="Tang H."/>
            <person name="Lucas S.M."/>
            <person name="Robertson H.M."/>
            <person name="Bork P."/>
            <person name="Koonin E.V."/>
            <person name="Zdobnov E.M."/>
            <person name="Grigoriev I.V."/>
            <person name="Lynch M."/>
            <person name="Boore J.L."/>
        </authorList>
    </citation>
    <scope>NUCLEOTIDE SEQUENCE [LARGE SCALE GENOMIC DNA]</scope>
</reference>
<dbReference type="InterPro" id="IPR007110">
    <property type="entry name" value="Ig-like_dom"/>
</dbReference>
<dbReference type="InterPro" id="IPR013106">
    <property type="entry name" value="Ig_V-set"/>
</dbReference>
<dbReference type="KEGG" id="dpx:DAPPUDRAFT_61512"/>
<gene>
    <name evidence="3" type="ORF">DAPPUDRAFT_61512</name>
</gene>
<dbReference type="FunFam" id="2.60.40.10:FF:000437">
    <property type="entry name" value="Beat-IIIc, isoform A"/>
    <property type="match status" value="1"/>
</dbReference>
<dbReference type="OMA" id="RIINYHI"/>
<dbReference type="Pfam" id="PF07686">
    <property type="entry name" value="V-set"/>
    <property type="match status" value="1"/>
</dbReference>
<dbReference type="STRING" id="6669.E9HDF3"/>
<dbReference type="HOGENOM" id="CLU_139363_0_0_1"/>
<dbReference type="SUPFAM" id="SSF48726">
    <property type="entry name" value="Immunoglobulin"/>
    <property type="match status" value="1"/>
</dbReference>
<name>E9HDF3_DAPPU</name>
<dbReference type="AlphaFoldDB" id="E9HDF3"/>
<accession>E9HDF3</accession>
<dbReference type="OrthoDB" id="6345742at2759"/>
<dbReference type="Proteomes" id="UP000000305">
    <property type="component" value="Unassembled WGS sequence"/>
</dbReference>
<dbReference type="PROSITE" id="PS50835">
    <property type="entry name" value="IG_LIKE"/>
    <property type="match status" value="1"/>
</dbReference>
<organism evidence="3 4">
    <name type="scientific">Daphnia pulex</name>
    <name type="common">Water flea</name>
    <dbReference type="NCBI Taxonomy" id="6669"/>
    <lineage>
        <taxon>Eukaryota</taxon>
        <taxon>Metazoa</taxon>
        <taxon>Ecdysozoa</taxon>
        <taxon>Arthropoda</taxon>
        <taxon>Crustacea</taxon>
        <taxon>Branchiopoda</taxon>
        <taxon>Diplostraca</taxon>
        <taxon>Cladocera</taxon>
        <taxon>Anomopoda</taxon>
        <taxon>Daphniidae</taxon>
        <taxon>Daphnia</taxon>
    </lineage>
</organism>
<sequence length="161" mass="18721">MVTINRRNFYFFLLFFKFSVFFFFFFFFVVFFSFLGVNCLQITDFSVPLAAKVGEDRQLSCQYQLGSNETLYFLRWYKDGNEFFRYMPKETPAQRVYNVSGVRIKTLSSTSTNVVLTKVEASTSGLYRCEVSAEAPGFETADREAHFNVIGKSLAFMQTRV</sequence>
<dbReference type="EMBL" id="GL732623">
    <property type="protein sequence ID" value="EFX70243.1"/>
    <property type="molecule type" value="Genomic_DNA"/>
</dbReference>
<protein>
    <recommendedName>
        <fullName evidence="2">Ig-like domain-containing protein</fullName>
    </recommendedName>
</protein>
<keyword evidence="4" id="KW-1185">Reference proteome</keyword>
<dbReference type="PANTHER" id="PTHR21261">
    <property type="entry name" value="BEAT PROTEIN"/>
    <property type="match status" value="1"/>
</dbReference>
<dbReference type="InterPro" id="IPR036179">
    <property type="entry name" value="Ig-like_dom_sf"/>
</dbReference>
<dbReference type="PANTHER" id="PTHR21261:SF5">
    <property type="entry name" value="BEATEN PATH VA, ISOFORM A-RELATED"/>
    <property type="match status" value="1"/>
</dbReference>
<keyword evidence="1" id="KW-0812">Transmembrane</keyword>
<feature type="domain" description="Ig-like" evidence="2">
    <location>
        <begin position="54"/>
        <end position="148"/>
    </location>
</feature>
<dbReference type="PhylomeDB" id="E9HDF3"/>
<evidence type="ECO:0000313" key="3">
    <source>
        <dbReference type="EMBL" id="EFX70243.1"/>
    </source>
</evidence>
<proteinExistence type="predicted"/>
<evidence type="ECO:0000256" key="1">
    <source>
        <dbReference type="SAM" id="Phobius"/>
    </source>
</evidence>
<feature type="transmembrane region" description="Helical" evidence="1">
    <location>
        <begin position="12"/>
        <end position="35"/>
    </location>
</feature>
<dbReference type="Gene3D" id="2.60.40.10">
    <property type="entry name" value="Immunoglobulins"/>
    <property type="match status" value="1"/>
</dbReference>